<dbReference type="AlphaFoldDB" id="A0A6A6Y4Q7"/>
<gene>
    <name evidence="2 4" type="ORF">BDZ99DRAFT_527207</name>
</gene>
<organism evidence="2">
    <name type="scientific">Mytilinidion resinicola</name>
    <dbReference type="NCBI Taxonomy" id="574789"/>
    <lineage>
        <taxon>Eukaryota</taxon>
        <taxon>Fungi</taxon>
        <taxon>Dikarya</taxon>
        <taxon>Ascomycota</taxon>
        <taxon>Pezizomycotina</taxon>
        <taxon>Dothideomycetes</taxon>
        <taxon>Pleosporomycetidae</taxon>
        <taxon>Mytilinidiales</taxon>
        <taxon>Mytilinidiaceae</taxon>
        <taxon>Mytilinidion</taxon>
    </lineage>
</organism>
<reference evidence="4" key="3">
    <citation type="submission" date="2025-04" db="UniProtKB">
        <authorList>
            <consortium name="RefSeq"/>
        </authorList>
    </citation>
    <scope>IDENTIFICATION</scope>
    <source>
        <strain evidence="4">CBS 304.34</strain>
    </source>
</reference>
<protein>
    <submittedName>
        <fullName evidence="2 4">Uncharacterized protein</fullName>
    </submittedName>
</protein>
<feature type="region of interest" description="Disordered" evidence="1">
    <location>
        <begin position="1"/>
        <end position="120"/>
    </location>
</feature>
<feature type="compositionally biased region" description="Basic and acidic residues" evidence="1">
    <location>
        <begin position="61"/>
        <end position="84"/>
    </location>
</feature>
<name>A0A6A6Y4Q7_9PEZI</name>
<evidence type="ECO:0000313" key="3">
    <source>
        <dbReference type="Proteomes" id="UP000504636"/>
    </source>
</evidence>
<dbReference type="GeneID" id="54467115"/>
<dbReference type="RefSeq" id="XP_033569741.1">
    <property type="nucleotide sequence ID" value="XM_033726222.1"/>
</dbReference>
<feature type="compositionally biased region" description="Polar residues" evidence="1">
    <location>
        <begin position="1"/>
        <end position="31"/>
    </location>
</feature>
<accession>A0A6A6Y4Q7</accession>
<keyword evidence="3" id="KW-1185">Reference proteome</keyword>
<dbReference type="OrthoDB" id="10575049at2759"/>
<evidence type="ECO:0000256" key="1">
    <source>
        <dbReference type="SAM" id="MobiDB-lite"/>
    </source>
</evidence>
<dbReference type="EMBL" id="MU003721">
    <property type="protein sequence ID" value="KAF2802777.1"/>
    <property type="molecule type" value="Genomic_DNA"/>
</dbReference>
<feature type="compositionally biased region" description="Basic and acidic residues" evidence="1">
    <location>
        <begin position="109"/>
        <end position="120"/>
    </location>
</feature>
<reference evidence="2 4" key="1">
    <citation type="journal article" date="2020" name="Stud. Mycol.">
        <title>101 Dothideomycetes genomes: a test case for predicting lifestyles and emergence of pathogens.</title>
        <authorList>
            <person name="Haridas S."/>
            <person name="Albert R."/>
            <person name="Binder M."/>
            <person name="Bloem J."/>
            <person name="Labutti K."/>
            <person name="Salamov A."/>
            <person name="Andreopoulos B."/>
            <person name="Baker S."/>
            <person name="Barry K."/>
            <person name="Bills G."/>
            <person name="Bluhm B."/>
            <person name="Cannon C."/>
            <person name="Castanera R."/>
            <person name="Culley D."/>
            <person name="Daum C."/>
            <person name="Ezra D."/>
            <person name="Gonzalez J."/>
            <person name="Henrissat B."/>
            <person name="Kuo A."/>
            <person name="Liang C."/>
            <person name="Lipzen A."/>
            <person name="Lutzoni F."/>
            <person name="Magnuson J."/>
            <person name="Mondo S."/>
            <person name="Nolan M."/>
            <person name="Ohm R."/>
            <person name="Pangilinan J."/>
            <person name="Park H.-J."/>
            <person name="Ramirez L."/>
            <person name="Alfaro M."/>
            <person name="Sun H."/>
            <person name="Tritt A."/>
            <person name="Yoshinaga Y."/>
            <person name="Zwiers L.-H."/>
            <person name="Turgeon B."/>
            <person name="Goodwin S."/>
            <person name="Spatafora J."/>
            <person name="Crous P."/>
            <person name="Grigoriev I."/>
        </authorList>
    </citation>
    <scope>NUCLEOTIDE SEQUENCE</scope>
    <source>
        <strain evidence="2 4">CBS 304.34</strain>
    </source>
</reference>
<dbReference type="Proteomes" id="UP000504636">
    <property type="component" value="Unplaced"/>
</dbReference>
<sequence>MANNQAEQSSKGNGNDGRSSGAESMSFSDTLDSFPMPPNHRSRRFGKSKAIVVGEDVEDAENLRKEEATGENKEEENEEKKAEVEEMEKDEEIEKKNMEDGYESDDEKDGVKEPAVEGDP</sequence>
<proteinExistence type="predicted"/>
<reference evidence="4" key="2">
    <citation type="submission" date="2020-04" db="EMBL/GenBank/DDBJ databases">
        <authorList>
            <consortium name="NCBI Genome Project"/>
        </authorList>
    </citation>
    <scope>NUCLEOTIDE SEQUENCE</scope>
    <source>
        <strain evidence="4">CBS 304.34</strain>
    </source>
</reference>
<evidence type="ECO:0000313" key="2">
    <source>
        <dbReference type="EMBL" id="KAF2802777.1"/>
    </source>
</evidence>
<evidence type="ECO:0000313" key="4">
    <source>
        <dbReference type="RefSeq" id="XP_033569741.1"/>
    </source>
</evidence>